<gene>
    <name evidence="2" type="ORF">RB614_04210</name>
</gene>
<evidence type="ECO:0000313" key="2">
    <source>
        <dbReference type="EMBL" id="MDQ7903719.1"/>
    </source>
</evidence>
<comment type="caution">
    <text evidence="2">The sequence shown here is derived from an EMBL/GenBank/DDBJ whole genome shotgun (WGS) entry which is preliminary data.</text>
</comment>
<dbReference type="PROSITE" id="PS51819">
    <property type="entry name" value="VOC"/>
    <property type="match status" value="1"/>
</dbReference>
<dbReference type="InterPro" id="IPR029068">
    <property type="entry name" value="Glyas_Bleomycin-R_OHBP_Dase"/>
</dbReference>
<evidence type="ECO:0000313" key="3">
    <source>
        <dbReference type="Proteomes" id="UP001230908"/>
    </source>
</evidence>
<evidence type="ECO:0000259" key="1">
    <source>
        <dbReference type="PROSITE" id="PS51819"/>
    </source>
</evidence>
<organism evidence="2 3">
    <name type="scientific">Phytohabitans maris</name>
    <dbReference type="NCBI Taxonomy" id="3071409"/>
    <lineage>
        <taxon>Bacteria</taxon>
        <taxon>Bacillati</taxon>
        <taxon>Actinomycetota</taxon>
        <taxon>Actinomycetes</taxon>
        <taxon>Micromonosporales</taxon>
        <taxon>Micromonosporaceae</taxon>
    </lineage>
</organism>
<dbReference type="EMBL" id="JAVHUY010000003">
    <property type="protein sequence ID" value="MDQ7903719.1"/>
    <property type="molecule type" value="Genomic_DNA"/>
</dbReference>
<feature type="domain" description="VOC" evidence="1">
    <location>
        <begin position="4"/>
        <end position="152"/>
    </location>
</feature>
<keyword evidence="3" id="KW-1185">Reference proteome</keyword>
<sequence length="179" mass="18696">MRFAVMHVGGAVADLRAAMAEHERFGVGPWTVTAPRDFVTYDHAAGRVVRQRLALAFGRLPGGGAIELVGAGDDPHRGPQWRLLRSGAALSHVAYWCPDVPAAIAELVAGGAAIETLPAPDAAPRTLDERIAAARTGYLLMPSGLRVELVDTALWGAPLRGLCGAGIEAVLDPPGHLST</sequence>
<dbReference type="Pfam" id="PF13669">
    <property type="entry name" value="Glyoxalase_4"/>
    <property type="match status" value="1"/>
</dbReference>
<dbReference type="Proteomes" id="UP001230908">
    <property type="component" value="Unassembled WGS sequence"/>
</dbReference>
<accession>A0ABU0Z9L0</accession>
<dbReference type="RefSeq" id="WP_308710994.1">
    <property type="nucleotide sequence ID" value="NZ_JAVHUY010000003.1"/>
</dbReference>
<dbReference type="InterPro" id="IPR037523">
    <property type="entry name" value="VOC_core"/>
</dbReference>
<proteinExistence type="predicted"/>
<name>A0ABU0Z9L0_9ACTN</name>
<protein>
    <submittedName>
        <fullName evidence="2">VOC family protein</fullName>
    </submittedName>
</protein>
<reference evidence="2 3" key="1">
    <citation type="submission" date="2023-08" db="EMBL/GenBank/DDBJ databases">
        <title>Phytohabitans sansha sp. nov., isolated from marine sediment.</title>
        <authorList>
            <person name="Zhao Y."/>
            <person name="Yi K."/>
        </authorList>
    </citation>
    <scope>NUCLEOTIDE SEQUENCE [LARGE SCALE GENOMIC DNA]</scope>
    <source>
        <strain evidence="2 3">ZYX-F-186</strain>
    </source>
</reference>
<dbReference type="Gene3D" id="3.10.180.10">
    <property type="entry name" value="2,3-Dihydroxybiphenyl 1,2-Dioxygenase, domain 1"/>
    <property type="match status" value="1"/>
</dbReference>
<dbReference type="SUPFAM" id="SSF54593">
    <property type="entry name" value="Glyoxalase/Bleomycin resistance protein/Dihydroxybiphenyl dioxygenase"/>
    <property type="match status" value="1"/>
</dbReference>